<name>A0A3M7DHQ3_HORWE</name>
<feature type="compositionally biased region" description="Polar residues" evidence="2">
    <location>
        <begin position="562"/>
        <end position="574"/>
    </location>
</feature>
<feature type="compositionally biased region" description="Polar residues" evidence="2">
    <location>
        <begin position="487"/>
        <end position="515"/>
    </location>
</feature>
<evidence type="ECO:0000256" key="2">
    <source>
        <dbReference type="SAM" id="MobiDB-lite"/>
    </source>
</evidence>
<feature type="coiled-coil region" evidence="1">
    <location>
        <begin position="47"/>
        <end position="81"/>
    </location>
</feature>
<evidence type="ECO:0000313" key="3">
    <source>
        <dbReference type="EMBL" id="RMY63547.1"/>
    </source>
</evidence>
<keyword evidence="1" id="KW-0175">Coiled coil</keyword>
<proteinExistence type="predicted"/>
<feature type="coiled-coil region" evidence="1">
    <location>
        <begin position="397"/>
        <end position="431"/>
    </location>
</feature>
<dbReference type="OrthoDB" id="10280662at2759"/>
<gene>
    <name evidence="3" type="ORF">D0863_10464</name>
</gene>
<organism evidence="3 4">
    <name type="scientific">Hortaea werneckii</name>
    <name type="common">Black yeast</name>
    <name type="synonym">Cladosporium werneckii</name>
    <dbReference type="NCBI Taxonomy" id="91943"/>
    <lineage>
        <taxon>Eukaryota</taxon>
        <taxon>Fungi</taxon>
        <taxon>Dikarya</taxon>
        <taxon>Ascomycota</taxon>
        <taxon>Pezizomycotina</taxon>
        <taxon>Dothideomycetes</taxon>
        <taxon>Dothideomycetidae</taxon>
        <taxon>Mycosphaerellales</taxon>
        <taxon>Teratosphaeriaceae</taxon>
        <taxon>Hortaea</taxon>
    </lineage>
</organism>
<sequence>MAEGEVPSQPMVQRASLDQWLPQHPAEYYLMNIINMNGELRLKLWRAEAANRGLQESNSDLRDAEAKQKAHAETLEHENRNLRVIAVDWRRKSERIEALERESNDLKRFKFSCESAHLSKIDTLEHENRNLRGTMTDWERKSEQIKALQRESDDLKRFKFSCESAHLGKIDILEHENRNLRETVMDWERKSEQIKALACESDHPKEPKYSFEVSNPSKINTLERKLFDLRCENSTLKDERVKLDGRLRESAESRLHTLLSAERATSQEALNEVKECKELLECSKTHCLALEEAAQAREICMLRERQYTLMCWWEQATSVREEHEYELAWSIHICAQHEKDAKDSRRKIAVEQEESAITRLKLKDYQQWNRDLCDDLKQAKKECLEQRGYHRQYVATTNNFERERNKLRTELANLEHDHQSLQDYSRKLEMDLKTSSSTTREVLEEKTELLRAAEGEKATCDKIIQHLTTKAKDREIHVSQPEVPLANPTSLRVTPASATPPQTGKPTESRSQYSVDDNKSQPKSRKISPSPSPRQASPDELGHDQPSQDLHRPQKRPCVSARNGSTNNCPSWNAQKRKRFI</sequence>
<dbReference type="Proteomes" id="UP000269276">
    <property type="component" value="Unassembled WGS sequence"/>
</dbReference>
<feature type="region of interest" description="Disordered" evidence="2">
    <location>
        <begin position="474"/>
        <end position="581"/>
    </location>
</feature>
<evidence type="ECO:0000256" key="1">
    <source>
        <dbReference type="SAM" id="Coils"/>
    </source>
</evidence>
<comment type="caution">
    <text evidence="3">The sequence shown here is derived from an EMBL/GenBank/DDBJ whole genome shotgun (WGS) entry which is preliminary data.</text>
</comment>
<feature type="coiled-coil region" evidence="1">
    <location>
        <begin position="170"/>
        <end position="239"/>
    </location>
</feature>
<reference evidence="3 4" key="1">
    <citation type="journal article" date="2018" name="BMC Genomics">
        <title>Genomic evidence for intraspecific hybridization in a clonal and extremely halotolerant yeast.</title>
        <authorList>
            <person name="Gostincar C."/>
            <person name="Stajich J.E."/>
            <person name="Zupancic J."/>
            <person name="Zalar P."/>
            <person name="Gunde-Cimerman N."/>
        </authorList>
    </citation>
    <scope>NUCLEOTIDE SEQUENCE [LARGE SCALE GENOMIC DNA]</scope>
    <source>
        <strain evidence="3 4">EXF-2682</strain>
    </source>
</reference>
<protein>
    <submittedName>
        <fullName evidence="3">Uncharacterized protein</fullName>
    </submittedName>
</protein>
<dbReference type="EMBL" id="QWIP01000455">
    <property type="protein sequence ID" value="RMY63547.1"/>
    <property type="molecule type" value="Genomic_DNA"/>
</dbReference>
<evidence type="ECO:0000313" key="4">
    <source>
        <dbReference type="Proteomes" id="UP000269276"/>
    </source>
</evidence>
<dbReference type="AlphaFoldDB" id="A0A3M7DHQ3"/>
<accession>A0A3M7DHQ3</accession>